<evidence type="ECO:0000313" key="4">
    <source>
        <dbReference type="EMBL" id="CAK1580958.1"/>
    </source>
</evidence>
<name>A0AAV1KD46_9NEOP</name>
<dbReference type="InterPro" id="IPR004941">
    <property type="entry name" value="FP_N"/>
</dbReference>
<evidence type="ECO:0000259" key="2">
    <source>
        <dbReference type="Pfam" id="PF03258"/>
    </source>
</evidence>
<dbReference type="Pfam" id="PF25298">
    <property type="entry name" value="Baculo_FP_2nd"/>
    <property type="match status" value="1"/>
</dbReference>
<dbReference type="CDD" id="cd15489">
    <property type="entry name" value="PHD_SF"/>
    <property type="match status" value="1"/>
</dbReference>
<feature type="domain" description="FP protein N-terminal" evidence="2">
    <location>
        <begin position="171"/>
        <end position="254"/>
    </location>
</feature>
<dbReference type="InterPro" id="IPR013083">
    <property type="entry name" value="Znf_RING/FYVE/PHD"/>
</dbReference>
<proteinExistence type="predicted"/>
<dbReference type="SUPFAM" id="SSF57903">
    <property type="entry name" value="FYVE/PHD zinc finger"/>
    <property type="match status" value="1"/>
</dbReference>
<sequence length="321" mass="36814">MSKCDICKKSFTKSLPGLECSKCEKIVHLNTKCSGLTNKQIAALKAASSLEWTCLDCQQESPRRNSSIVIPEENDEEDDKRVLINSKNLLSSISKEVEKAIKSEMRELNESLQFHSAKLEEVVECIDAFKQTIKVLERKNVELTNKNKNLETRVGALEQQLQELEQEKLTNCIEISNVPYQPTENVKKLVESIALKLQQPLEGIKSIRRLPGKKDHPANIKVEFQDELLQEKWISAAKSTKTTVADIYPTEKNSNNVVYIREAMTKNNKIILWQAKQDLKNNQNYKYVWFKKGYVKARKDDSSKIYTLKTLHDLNVLTKLS</sequence>
<dbReference type="InterPro" id="IPR057251">
    <property type="entry name" value="FP_C"/>
</dbReference>
<dbReference type="InterPro" id="IPR011011">
    <property type="entry name" value="Znf_FYVE_PHD"/>
</dbReference>
<feature type="coiled-coil region" evidence="1">
    <location>
        <begin position="119"/>
        <end position="167"/>
    </location>
</feature>
<reference evidence="4 5" key="1">
    <citation type="submission" date="2023-11" db="EMBL/GenBank/DDBJ databases">
        <authorList>
            <person name="Hedman E."/>
            <person name="Englund M."/>
            <person name="Stromberg M."/>
            <person name="Nyberg Akerstrom W."/>
            <person name="Nylinder S."/>
            <person name="Jareborg N."/>
            <person name="Kallberg Y."/>
            <person name="Kronander E."/>
        </authorList>
    </citation>
    <scope>NUCLEOTIDE SEQUENCE [LARGE SCALE GENOMIC DNA]</scope>
</reference>
<protein>
    <submittedName>
        <fullName evidence="4">Uncharacterized protein</fullName>
    </submittedName>
</protein>
<comment type="caution">
    <text evidence="4">The sequence shown here is derived from an EMBL/GenBank/DDBJ whole genome shotgun (WGS) entry which is preliminary data.</text>
</comment>
<evidence type="ECO:0000259" key="3">
    <source>
        <dbReference type="Pfam" id="PF25298"/>
    </source>
</evidence>
<accession>A0AAV1KD46</accession>
<dbReference type="AlphaFoldDB" id="A0AAV1KD46"/>
<dbReference type="SUPFAM" id="SSF57997">
    <property type="entry name" value="Tropomyosin"/>
    <property type="match status" value="1"/>
</dbReference>
<keyword evidence="5" id="KW-1185">Reference proteome</keyword>
<gene>
    <name evidence="4" type="ORF">PARMNEM_LOCUS2686</name>
</gene>
<dbReference type="Proteomes" id="UP001314205">
    <property type="component" value="Unassembled WGS sequence"/>
</dbReference>
<keyword evidence="1" id="KW-0175">Coiled coil</keyword>
<evidence type="ECO:0000313" key="5">
    <source>
        <dbReference type="Proteomes" id="UP001314205"/>
    </source>
</evidence>
<dbReference type="Gene3D" id="3.30.40.10">
    <property type="entry name" value="Zinc/RING finger domain, C3HC4 (zinc finger)"/>
    <property type="match status" value="1"/>
</dbReference>
<organism evidence="4 5">
    <name type="scientific">Parnassius mnemosyne</name>
    <name type="common">clouded apollo</name>
    <dbReference type="NCBI Taxonomy" id="213953"/>
    <lineage>
        <taxon>Eukaryota</taxon>
        <taxon>Metazoa</taxon>
        <taxon>Ecdysozoa</taxon>
        <taxon>Arthropoda</taxon>
        <taxon>Hexapoda</taxon>
        <taxon>Insecta</taxon>
        <taxon>Pterygota</taxon>
        <taxon>Neoptera</taxon>
        <taxon>Endopterygota</taxon>
        <taxon>Lepidoptera</taxon>
        <taxon>Glossata</taxon>
        <taxon>Ditrysia</taxon>
        <taxon>Papilionoidea</taxon>
        <taxon>Papilionidae</taxon>
        <taxon>Parnassiinae</taxon>
        <taxon>Parnassini</taxon>
        <taxon>Parnassius</taxon>
        <taxon>Driopa</taxon>
    </lineage>
</organism>
<dbReference type="Pfam" id="PF03258">
    <property type="entry name" value="Baculo_FP"/>
    <property type="match status" value="1"/>
</dbReference>
<evidence type="ECO:0000256" key="1">
    <source>
        <dbReference type="SAM" id="Coils"/>
    </source>
</evidence>
<dbReference type="EMBL" id="CAVLGL010000024">
    <property type="protein sequence ID" value="CAK1580958.1"/>
    <property type="molecule type" value="Genomic_DNA"/>
</dbReference>
<feature type="domain" description="FP protein C-terminal" evidence="3">
    <location>
        <begin position="265"/>
        <end position="317"/>
    </location>
</feature>